<evidence type="ECO:0000256" key="7">
    <source>
        <dbReference type="SAM" id="Phobius"/>
    </source>
</evidence>
<dbReference type="PROSITE" id="PS50850">
    <property type="entry name" value="MFS"/>
    <property type="match status" value="1"/>
</dbReference>
<keyword evidence="2" id="KW-0813">Transport</keyword>
<dbReference type="Pfam" id="PF07690">
    <property type="entry name" value="MFS_1"/>
    <property type="match status" value="1"/>
</dbReference>
<dbReference type="OrthoDB" id="5379144at2"/>
<dbReference type="InterPro" id="IPR050171">
    <property type="entry name" value="MFS_Transporters"/>
</dbReference>
<feature type="transmembrane region" description="Helical" evidence="7">
    <location>
        <begin position="173"/>
        <end position="191"/>
    </location>
</feature>
<dbReference type="InterPro" id="IPR020846">
    <property type="entry name" value="MFS_dom"/>
</dbReference>
<keyword evidence="5 7" id="KW-1133">Transmembrane helix</keyword>
<dbReference type="EMBL" id="CP020919">
    <property type="protein sequence ID" value="AWG27084.1"/>
    <property type="molecule type" value="Genomic_DNA"/>
</dbReference>
<dbReference type="GO" id="GO:0022857">
    <property type="term" value="F:transmembrane transporter activity"/>
    <property type="evidence" value="ECO:0007669"/>
    <property type="project" value="InterPro"/>
</dbReference>
<dbReference type="PANTHER" id="PTHR23517:SF2">
    <property type="entry name" value="MULTIDRUG RESISTANCE PROTEIN MDTH"/>
    <property type="match status" value="1"/>
</dbReference>
<dbReference type="Gene3D" id="1.20.1250.20">
    <property type="entry name" value="MFS general substrate transporter like domains"/>
    <property type="match status" value="1"/>
</dbReference>
<keyword evidence="6 7" id="KW-0472">Membrane</keyword>
<feature type="transmembrane region" description="Helical" evidence="7">
    <location>
        <begin position="311"/>
        <end position="333"/>
    </location>
</feature>
<dbReference type="GO" id="GO:0005886">
    <property type="term" value="C:plasma membrane"/>
    <property type="evidence" value="ECO:0007669"/>
    <property type="project" value="UniProtKB-SubCell"/>
</dbReference>
<evidence type="ECO:0000256" key="4">
    <source>
        <dbReference type="ARBA" id="ARBA00022692"/>
    </source>
</evidence>
<dbReference type="InterPro" id="IPR036259">
    <property type="entry name" value="MFS_trans_sf"/>
</dbReference>
<dbReference type="PANTHER" id="PTHR23517">
    <property type="entry name" value="RESISTANCE PROTEIN MDTM, PUTATIVE-RELATED-RELATED"/>
    <property type="match status" value="1"/>
</dbReference>
<dbReference type="AlphaFoldDB" id="A0A2S1LTN8"/>
<gene>
    <name evidence="9" type="ORF">FK004_18595</name>
</gene>
<evidence type="ECO:0000256" key="5">
    <source>
        <dbReference type="ARBA" id="ARBA00022989"/>
    </source>
</evidence>
<feature type="transmembrane region" description="Helical" evidence="7">
    <location>
        <begin position="95"/>
        <end position="118"/>
    </location>
</feature>
<feature type="transmembrane region" description="Helical" evidence="7">
    <location>
        <begin position="345"/>
        <end position="365"/>
    </location>
</feature>
<dbReference type="Proteomes" id="UP000244677">
    <property type="component" value="Chromosome"/>
</dbReference>
<feature type="transmembrane region" description="Helical" evidence="7">
    <location>
        <begin position="148"/>
        <end position="167"/>
    </location>
</feature>
<reference evidence="9 10" key="1">
    <citation type="submission" date="2017-04" db="EMBL/GenBank/DDBJ databases">
        <title>Complete genome sequence of Flavobacterium kingsejong AJ004.</title>
        <authorList>
            <person name="Lee P.C."/>
        </authorList>
    </citation>
    <scope>NUCLEOTIDE SEQUENCE [LARGE SCALE GENOMIC DNA]</scope>
    <source>
        <strain evidence="9 10">AJ004</strain>
    </source>
</reference>
<evidence type="ECO:0000313" key="9">
    <source>
        <dbReference type="EMBL" id="AWG27084.1"/>
    </source>
</evidence>
<evidence type="ECO:0000256" key="6">
    <source>
        <dbReference type="ARBA" id="ARBA00023136"/>
    </source>
</evidence>
<keyword evidence="10" id="KW-1185">Reference proteome</keyword>
<keyword evidence="3" id="KW-1003">Cell membrane</keyword>
<feature type="transmembrane region" description="Helical" evidence="7">
    <location>
        <begin position="20"/>
        <end position="43"/>
    </location>
</feature>
<sequence>MKKFIQLYLDSYRGLSQPAWMLALVIFINRSGAMVLPFLGIYMTQSLHFEMEDTGIVLSCYGVGAVIGSWLGGWLTDRFGHFRTQALSLFVSVPAFLLLPLFTTVLSLALGVFILSIITDTFRPANSVSVAYYAKPENITRAFSLNRMAINLGFSIGPALGGALALISYSWLFYGNGMVAFMAGCLFYFYFRNRKGNERVLHKEDAATDTKARSPYKDKLFIAFNVLCSLYAICFFQLLSTLPLFYREVHKMTEADIGIILAFSGIVVFALEMLLVHIADRKMSPAQIIIFGTLLCGMSFVMLNIGGGQWVLYGSMFVLCISEILAMPFIATITVRRSVVSNRGAYMGFSALSYSVAHIISPFVGTKIAAHYGFDTLWYGTGILSLFIALGFYFVMQKMKAETVAT</sequence>
<dbReference type="InterPro" id="IPR011701">
    <property type="entry name" value="MFS"/>
</dbReference>
<evidence type="ECO:0000256" key="2">
    <source>
        <dbReference type="ARBA" id="ARBA00022448"/>
    </source>
</evidence>
<feature type="transmembrane region" description="Helical" evidence="7">
    <location>
        <begin position="257"/>
        <end position="276"/>
    </location>
</feature>
<evidence type="ECO:0000313" key="10">
    <source>
        <dbReference type="Proteomes" id="UP000244677"/>
    </source>
</evidence>
<evidence type="ECO:0000259" key="8">
    <source>
        <dbReference type="PROSITE" id="PS50850"/>
    </source>
</evidence>
<dbReference type="KEGG" id="fki:FK004_18595"/>
<feature type="domain" description="Major facilitator superfamily (MFS) profile" evidence="8">
    <location>
        <begin position="18"/>
        <end position="400"/>
    </location>
</feature>
<accession>A0A2S1LTN8</accession>
<name>A0A2S1LTN8_9FLAO</name>
<keyword evidence="4 7" id="KW-0812">Transmembrane</keyword>
<comment type="subcellular location">
    <subcellularLocation>
        <location evidence="1">Cell membrane</location>
        <topology evidence="1">Multi-pass membrane protein</topology>
    </subcellularLocation>
</comment>
<evidence type="ECO:0000256" key="3">
    <source>
        <dbReference type="ARBA" id="ARBA00022475"/>
    </source>
</evidence>
<dbReference type="RefSeq" id="WP_108738576.1">
    <property type="nucleotide sequence ID" value="NZ_CP020919.1"/>
</dbReference>
<feature type="transmembrane region" description="Helical" evidence="7">
    <location>
        <begin position="220"/>
        <end position="245"/>
    </location>
</feature>
<feature type="transmembrane region" description="Helical" evidence="7">
    <location>
        <begin position="55"/>
        <end position="75"/>
    </location>
</feature>
<dbReference type="SUPFAM" id="SSF103473">
    <property type="entry name" value="MFS general substrate transporter"/>
    <property type="match status" value="1"/>
</dbReference>
<proteinExistence type="predicted"/>
<protein>
    <submittedName>
        <fullName evidence="9">MFS transporter</fullName>
    </submittedName>
</protein>
<feature type="transmembrane region" description="Helical" evidence="7">
    <location>
        <begin position="288"/>
        <end position="305"/>
    </location>
</feature>
<organism evidence="9 10">
    <name type="scientific">Flavobacterium kingsejongi</name>
    <dbReference type="NCBI Taxonomy" id="1678728"/>
    <lineage>
        <taxon>Bacteria</taxon>
        <taxon>Pseudomonadati</taxon>
        <taxon>Bacteroidota</taxon>
        <taxon>Flavobacteriia</taxon>
        <taxon>Flavobacteriales</taxon>
        <taxon>Flavobacteriaceae</taxon>
        <taxon>Flavobacterium</taxon>
    </lineage>
</organism>
<feature type="transmembrane region" description="Helical" evidence="7">
    <location>
        <begin position="377"/>
        <end position="396"/>
    </location>
</feature>
<evidence type="ECO:0000256" key="1">
    <source>
        <dbReference type="ARBA" id="ARBA00004651"/>
    </source>
</evidence>